<evidence type="ECO:0000313" key="5">
    <source>
        <dbReference type="Proteomes" id="UP000319817"/>
    </source>
</evidence>
<proteinExistence type="inferred from homology"/>
<protein>
    <submittedName>
        <fullName evidence="4">Ribosomal large subunit pseudouridine synthase A</fullName>
        <ecNumber evidence="4">5.4.99.28</ecNumber>
    </submittedName>
</protein>
<name>A0A517NW67_9BACT</name>
<dbReference type="CDD" id="cd02869">
    <property type="entry name" value="PseudoU_synth_RluA_like"/>
    <property type="match status" value="1"/>
</dbReference>
<dbReference type="EC" id="5.4.99.28" evidence="4"/>
<dbReference type="InterPro" id="IPR050188">
    <property type="entry name" value="RluA_PseudoU_synthase"/>
</dbReference>
<dbReference type="GO" id="GO:0160151">
    <property type="term" value="F:tRNA pseudouridine(32) synthase activity"/>
    <property type="evidence" value="ECO:0007669"/>
    <property type="project" value="UniProtKB-EC"/>
</dbReference>
<dbReference type="Gene3D" id="3.30.2350.10">
    <property type="entry name" value="Pseudouridine synthase"/>
    <property type="match status" value="1"/>
</dbReference>
<dbReference type="OrthoDB" id="9784108at2"/>
<dbReference type="AlphaFoldDB" id="A0A517NW67"/>
<gene>
    <name evidence="4" type="primary">rluA_2</name>
    <name evidence="4" type="ORF">K239x_33660</name>
</gene>
<dbReference type="EMBL" id="CP036526">
    <property type="protein sequence ID" value="QDT11371.1"/>
    <property type="molecule type" value="Genomic_DNA"/>
</dbReference>
<dbReference type="InterPro" id="IPR006145">
    <property type="entry name" value="PsdUridine_synth_RsuA/RluA"/>
</dbReference>
<dbReference type="GO" id="GO:0000455">
    <property type="term" value="P:enzyme-directed rRNA pseudouridine synthesis"/>
    <property type="evidence" value="ECO:0007669"/>
    <property type="project" value="TreeGrafter"/>
</dbReference>
<dbReference type="PANTHER" id="PTHR21600:SF44">
    <property type="entry name" value="RIBOSOMAL LARGE SUBUNIT PSEUDOURIDINE SYNTHASE D"/>
    <property type="match status" value="1"/>
</dbReference>
<evidence type="ECO:0000256" key="2">
    <source>
        <dbReference type="SAM" id="MobiDB-lite"/>
    </source>
</evidence>
<evidence type="ECO:0000256" key="1">
    <source>
        <dbReference type="ARBA" id="ARBA00010876"/>
    </source>
</evidence>
<accession>A0A517NW67</accession>
<dbReference type="InterPro" id="IPR020103">
    <property type="entry name" value="PsdUridine_synth_cat_dom_sf"/>
</dbReference>
<sequence length="266" mass="28964">MFRVLYEDNHLLVVNKPAGIATMGSLSGESMHSLAADYVRDKYNKPGKVFIGIVSRLDTMTSGVLVLARTSKAASRLSPQFGGAAGKRSVTRASKIYLAAVEGELPVNDSPVALVDHVRKDDQARRMRIVGERTGSRPADSAPSDSPPADSQRAELQYIVLGHAKGASLLAVRLLSGRKHQIRVQFADRGHAVWGDRKYGSKLPFPDGIALHSWMLQINHPTLKDRREFSVPAPASWNQFKGALPLADRLRETVSSQFGLPVPPPS</sequence>
<organism evidence="4 5">
    <name type="scientific">Stieleria marina</name>
    <dbReference type="NCBI Taxonomy" id="1930275"/>
    <lineage>
        <taxon>Bacteria</taxon>
        <taxon>Pseudomonadati</taxon>
        <taxon>Planctomycetota</taxon>
        <taxon>Planctomycetia</taxon>
        <taxon>Pirellulales</taxon>
        <taxon>Pirellulaceae</taxon>
        <taxon>Stieleria</taxon>
    </lineage>
</organism>
<feature type="compositionally biased region" description="Low complexity" evidence="2">
    <location>
        <begin position="138"/>
        <end position="151"/>
    </location>
</feature>
<dbReference type="GO" id="GO:0003723">
    <property type="term" value="F:RNA binding"/>
    <property type="evidence" value="ECO:0007669"/>
    <property type="project" value="InterPro"/>
</dbReference>
<dbReference type="RefSeq" id="WP_145419214.1">
    <property type="nucleotide sequence ID" value="NZ_CP036526.1"/>
</dbReference>
<feature type="region of interest" description="Disordered" evidence="2">
    <location>
        <begin position="130"/>
        <end position="152"/>
    </location>
</feature>
<dbReference type="PANTHER" id="PTHR21600">
    <property type="entry name" value="MITOCHONDRIAL RNA PSEUDOURIDINE SYNTHASE"/>
    <property type="match status" value="1"/>
</dbReference>
<evidence type="ECO:0000313" key="4">
    <source>
        <dbReference type="EMBL" id="QDT11371.1"/>
    </source>
</evidence>
<dbReference type="Pfam" id="PF00849">
    <property type="entry name" value="PseudoU_synth_2"/>
    <property type="match status" value="1"/>
</dbReference>
<reference evidence="4 5" key="1">
    <citation type="submission" date="2019-02" db="EMBL/GenBank/DDBJ databases">
        <title>Deep-cultivation of Planctomycetes and their phenomic and genomic characterization uncovers novel biology.</title>
        <authorList>
            <person name="Wiegand S."/>
            <person name="Jogler M."/>
            <person name="Boedeker C."/>
            <person name="Pinto D."/>
            <person name="Vollmers J."/>
            <person name="Rivas-Marin E."/>
            <person name="Kohn T."/>
            <person name="Peeters S.H."/>
            <person name="Heuer A."/>
            <person name="Rast P."/>
            <person name="Oberbeckmann S."/>
            <person name="Bunk B."/>
            <person name="Jeske O."/>
            <person name="Meyerdierks A."/>
            <person name="Storesund J.E."/>
            <person name="Kallscheuer N."/>
            <person name="Luecker S."/>
            <person name="Lage O.M."/>
            <person name="Pohl T."/>
            <person name="Merkel B.J."/>
            <person name="Hornburger P."/>
            <person name="Mueller R.-W."/>
            <person name="Bruemmer F."/>
            <person name="Labrenz M."/>
            <person name="Spormann A.M."/>
            <person name="Op den Camp H."/>
            <person name="Overmann J."/>
            <person name="Amann R."/>
            <person name="Jetten M.S.M."/>
            <person name="Mascher T."/>
            <person name="Medema M.H."/>
            <person name="Devos D.P."/>
            <person name="Kaster A.-K."/>
            <person name="Ovreas L."/>
            <person name="Rohde M."/>
            <person name="Galperin M.Y."/>
            <person name="Jogler C."/>
        </authorList>
    </citation>
    <scope>NUCLEOTIDE SEQUENCE [LARGE SCALE GENOMIC DNA]</scope>
    <source>
        <strain evidence="4 5">K23_9</strain>
    </source>
</reference>
<keyword evidence="4" id="KW-0413">Isomerase</keyword>
<evidence type="ECO:0000259" key="3">
    <source>
        <dbReference type="Pfam" id="PF00849"/>
    </source>
</evidence>
<keyword evidence="5" id="KW-1185">Reference proteome</keyword>
<dbReference type="Proteomes" id="UP000319817">
    <property type="component" value="Chromosome"/>
</dbReference>
<dbReference type="SUPFAM" id="SSF55120">
    <property type="entry name" value="Pseudouridine synthase"/>
    <property type="match status" value="1"/>
</dbReference>
<comment type="similarity">
    <text evidence="1">Belongs to the pseudouridine synthase RluA family.</text>
</comment>
<feature type="domain" description="Pseudouridine synthase RsuA/RluA-like" evidence="3">
    <location>
        <begin position="10"/>
        <end position="187"/>
    </location>
</feature>